<gene>
    <name evidence="1" type="ORF">LAZ67_18001827</name>
</gene>
<reference evidence="1 2" key="1">
    <citation type="submission" date="2022-01" db="EMBL/GenBank/DDBJ databases">
        <title>A chromosomal length assembly of Cordylochernes scorpioides.</title>
        <authorList>
            <person name="Zeh D."/>
            <person name="Zeh J."/>
        </authorList>
    </citation>
    <scope>NUCLEOTIDE SEQUENCE [LARGE SCALE GENOMIC DNA]</scope>
    <source>
        <strain evidence="1">IN4F17</strain>
        <tissue evidence="1">Whole Body</tissue>
    </source>
</reference>
<organism evidence="1 2">
    <name type="scientific">Cordylochernes scorpioides</name>
    <dbReference type="NCBI Taxonomy" id="51811"/>
    <lineage>
        <taxon>Eukaryota</taxon>
        <taxon>Metazoa</taxon>
        <taxon>Ecdysozoa</taxon>
        <taxon>Arthropoda</taxon>
        <taxon>Chelicerata</taxon>
        <taxon>Arachnida</taxon>
        <taxon>Pseudoscorpiones</taxon>
        <taxon>Cheliferoidea</taxon>
        <taxon>Chernetidae</taxon>
        <taxon>Cordylochernes</taxon>
    </lineage>
</organism>
<protein>
    <submittedName>
        <fullName evidence="1">Uncharacterized protein</fullName>
    </submittedName>
</protein>
<evidence type="ECO:0000313" key="2">
    <source>
        <dbReference type="Proteomes" id="UP001235939"/>
    </source>
</evidence>
<dbReference type="Proteomes" id="UP001235939">
    <property type="component" value="Chromosome 18"/>
</dbReference>
<proteinExistence type="predicted"/>
<sequence length="112" mass="13014">MQDILDDANIFKYMFIPIQNLYPYSNIYALSISTVKKWAAEFKSGVPCHSRMTHVKENQKLQLHWKLSKRSVWNILHEELGMRKPCTRWVPPFANAQTTFAAIFGPIQEGSD</sequence>
<accession>A0ABY6LHL5</accession>
<keyword evidence="2" id="KW-1185">Reference proteome</keyword>
<dbReference type="EMBL" id="CP092880">
    <property type="protein sequence ID" value="UYV80149.1"/>
    <property type="molecule type" value="Genomic_DNA"/>
</dbReference>
<name>A0ABY6LHL5_9ARAC</name>
<evidence type="ECO:0000313" key="1">
    <source>
        <dbReference type="EMBL" id="UYV80149.1"/>
    </source>
</evidence>